<dbReference type="eggNOG" id="COG4771">
    <property type="taxonomic scope" value="Bacteria"/>
</dbReference>
<feature type="chain" id="PRO_5003654572" evidence="13">
    <location>
        <begin position="21"/>
        <end position="680"/>
    </location>
</feature>
<keyword evidence="17" id="KW-1185">Reference proteome</keyword>
<dbReference type="GO" id="GO:0006826">
    <property type="term" value="P:iron ion transport"/>
    <property type="evidence" value="ECO:0007669"/>
    <property type="project" value="UniProtKB-KW"/>
</dbReference>
<organism evidence="16 17">
    <name type="scientific">Methylophaga frappieri (strain ATCC BAA-2434 / DSM 25690 / JAM7)</name>
    <dbReference type="NCBI Taxonomy" id="754477"/>
    <lineage>
        <taxon>Bacteria</taxon>
        <taxon>Pseudomonadati</taxon>
        <taxon>Pseudomonadota</taxon>
        <taxon>Gammaproteobacteria</taxon>
        <taxon>Thiotrichales</taxon>
        <taxon>Piscirickettsiaceae</taxon>
        <taxon>Methylophaga</taxon>
    </lineage>
</organism>
<accession>I1YEM2</accession>
<dbReference type="HOGENOM" id="CLU_008287_15_2_6"/>
<dbReference type="Pfam" id="PF07715">
    <property type="entry name" value="Plug"/>
    <property type="match status" value="1"/>
</dbReference>
<dbReference type="InterPro" id="IPR012910">
    <property type="entry name" value="Plug_dom"/>
</dbReference>
<dbReference type="EMBL" id="CP003380">
    <property type="protein sequence ID" value="AFJ01365.1"/>
    <property type="molecule type" value="Genomic_DNA"/>
</dbReference>
<proteinExistence type="inferred from homology"/>
<keyword evidence="8 12" id="KW-0798">TonB box</keyword>
<feature type="signal peptide" evidence="13">
    <location>
        <begin position="1"/>
        <end position="20"/>
    </location>
</feature>
<evidence type="ECO:0000256" key="8">
    <source>
        <dbReference type="ARBA" id="ARBA00023077"/>
    </source>
</evidence>
<evidence type="ECO:0000259" key="15">
    <source>
        <dbReference type="Pfam" id="PF07715"/>
    </source>
</evidence>
<evidence type="ECO:0000256" key="2">
    <source>
        <dbReference type="ARBA" id="ARBA00022448"/>
    </source>
</evidence>
<keyword evidence="13" id="KW-0732">Signal</keyword>
<name>I1YEM2_METFJ</name>
<keyword evidence="3 11" id="KW-1134">Transmembrane beta strand</keyword>
<comment type="similarity">
    <text evidence="11 12">Belongs to the TonB-dependent receptor family.</text>
</comment>
<comment type="subcellular location">
    <subcellularLocation>
        <location evidence="1 11">Cell outer membrane</location>
        <topology evidence="1 11">Multi-pass membrane protein</topology>
    </subcellularLocation>
</comment>
<evidence type="ECO:0000256" key="10">
    <source>
        <dbReference type="ARBA" id="ARBA00023237"/>
    </source>
</evidence>
<dbReference type="InterPro" id="IPR000531">
    <property type="entry name" value="Beta-barrel_TonB"/>
</dbReference>
<keyword evidence="5 11" id="KW-0812">Transmembrane</keyword>
<sequence length="680" mass="75672" precursor="true">MKKRFLTVAICACISAQAGAETQTSSSDDNRVQLSNITVQGEKQTRSLKETTSSVSVIDAEVLKTTQYRTLRDVITAVPNVLAPTGVVPNVRGVTGNGAAGGFNAVSGGASSRFTTLVDGVVQPFIADFTGDSGLWDIKQVEVFRGPQSTNNGRNSIAGAMYIETADPTFDWEGKVRLGYRNNERYFDKAIMLNGPIIEDTLAFRFAGQLIDGQTDTSNEPVASNPTSIDLNELDTMQGRAKLLWTPTDNLEFMFTHSRYDEEGDAGRRYFEDTQTEGYYKTFFRDMDTENVTNSLDVHYRLNEATSFDFQIAMVDYQFAFETYQANPAATQILDIDERSKTFDARINFGENNQSLNGFLGFAYYDRDQDIDSTGGSVYSGDDTTDSKAVYGEINFGLTERLILTAGLRYQDESQDRDFTFAGSPYNLKEDDSILLPKAALQYDLTEETRVGISATKGYNSGGGALSITNDDYYYFDEEEVNTYEVFARTSFDQNRYTLRANVFFNDFDGYQGQNAARRVVNVDKVETYGAEIEGTAWVTDSLEMRLGVGLLHTEIKKGGDEFAGLDGNELNDAPRRTANLAATYYVNENFDFGGNIHYTGGYYGDVDNTKAREISGFSLINLRANYRIGDLELSAFVNNITDKRARRLYEPANPPRTPVPYADFVEPRHVGISATYTFL</sequence>
<dbReference type="PATRIC" id="fig|754477.3.peg.184"/>
<dbReference type="Pfam" id="PF00593">
    <property type="entry name" value="TonB_dep_Rec_b-barrel"/>
    <property type="match status" value="1"/>
</dbReference>
<evidence type="ECO:0000256" key="3">
    <source>
        <dbReference type="ARBA" id="ARBA00022452"/>
    </source>
</evidence>
<evidence type="ECO:0000256" key="9">
    <source>
        <dbReference type="ARBA" id="ARBA00023136"/>
    </source>
</evidence>
<dbReference type="KEGG" id="mec:Q7C_184"/>
<feature type="domain" description="TonB-dependent receptor-like beta-barrel" evidence="14">
    <location>
        <begin position="251"/>
        <end position="641"/>
    </location>
</feature>
<keyword evidence="6" id="KW-0408">Iron</keyword>
<evidence type="ECO:0000256" key="4">
    <source>
        <dbReference type="ARBA" id="ARBA00022496"/>
    </source>
</evidence>
<dbReference type="OrthoDB" id="7051185at2"/>
<protein>
    <submittedName>
        <fullName evidence="16">TonB-dependent receptor</fullName>
    </submittedName>
</protein>
<keyword evidence="4" id="KW-0410">Iron transport</keyword>
<dbReference type="STRING" id="754477.Q7C_184"/>
<keyword evidence="16" id="KW-0675">Receptor</keyword>
<keyword evidence="9 11" id="KW-0472">Membrane</keyword>
<dbReference type="PANTHER" id="PTHR32552">
    <property type="entry name" value="FERRICHROME IRON RECEPTOR-RELATED"/>
    <property type="match status" value="1"/>
</dbReference>
<dbReference type="AlphaFoldDB" id="I1YEM2"/>
<evidence type="ECO:0000256" key="13">
    <source>
        <dbReference type="SAM" id="SignalP"/>
    </source>
</evidence>
<keyword evidence="10 11" id="KW-0998">Cell outer membrane</keyword>
<evidence type="ECO:0000256" key="5">
    <source>
        <dbReference type="ARBA" id="ARBA00022692"/>
    </source>
</evidence>
<reference evidence="16 17" key="1">
    <citation type="journal article" date="2012" name="J. Bacteriol.">
        <title>Complete genome sequences of Methylophaga sp. strain JAM1 and Methylophaga sp. strain JAM7.</title>
        <authorList>
            <person name="Villeneuve C."/>
            <person name="Martineau C."/>
            <person name="Mauffrey F."/>
            <person name="Villemur R."/>
        </authorList>
    </citation>
    <scope>NUCLEOTIDE SEQUENCE [LARGE SCALE GENOMIC DNA]</scope>
    <source>
        <strain evidence="16 17">JAM7</strain>
    </source>
</reference>
<dbReference type="PROSITE" id="PS52016">
    <property type="entry name" value="TONB_DEPENDENT_REC_3"/>
    <property type="match status" value="1"/>
</dbReference>
<keyword evidence="2 11" id="KW-0813">Transport</keyword>
<evidence type="ECO:0000256" key="12">
    <source>
        <dbReference type="RuleBase" id="RU003357"/>
    </source>
</evidence>
<dbReference type="RefSeq" id="WP_014702815.1">
    <property type="nucleotide sequence ID" value="NC_017856.1"/>
</dbReference>
<dbReference type="SUPFAM" id="SSF56935">
    <property type="entry name" value="Porins"/>
    <property type="match status" value="1"/>
</dbReference>
<dbReference type="Proteomes" id="UP000009145">
    <property type="component" value="Chromosome"/>
</dbReference>
<evidence type="ECO:0000256" key="1">
    <source>
        <dbReference type="ARBA" id="ARBA00004571"/>
    </source>
</evidence>
<evidence type="ECO:0000313" key="17">
    <source>
        <dbReference type="Proteomes" id="UP000009145"/>
    </source>
</evidence>
<dbReference type="Gene3D" id="2.40.170.20">
    <property type="entry name" value="TonB-dependent receptor, beta-barrel domain"/>
    <property type="match status" value="1"/>
</dbReference>
<dbReference type="InterPro" id="IPR039426">
    <property type="entry name" value="TonB-dep_rcpt-like"/>
</dbReference>
<evidence type="ECO:0000256" key="11">
    <source>
        <dbReference type="PROSITE-ProRule" id="PRU01360"/>
    </source>
</evidence>
<evidence type="ECO:0000256" key="7">
    <source>
        <dbReference type="ARBA" id="ARBA00023065"/>
    </source>
</evidence>
<dbReference type="PANTHER" id="PTHR32552:SF81">
    <property type="entry name" value="TONB-DEPENDENT OUTER MEMBRANE RECEPTOR"/>
    <property type="match status" value="1"/>
</dbReference>
<dbReference type="InterPro" id="IPR036942">
    <property type="entry name" value="Beta-barrel_TonB_sf"/>
</dbReference>
<dbReference type="GO" id="GO:0009279">
    <property type="term" value="C:cell outer membrane"/>
    <property type="evidence" value="ECO:0007669"/>
    <property type="project" value="UniProtKB-SubCell"/>
</dbReference>
<gene>
    <name evidence="16" type="ordered locus">Q7C_184</name>
</gene>
<evidence type="ECO:0000256" key="6">
    <source>
        <dbReference type="ARBA" id="ARBA00023004"/>
    </source>
</evidence>
<feature type="domain" description="TonB-dependent receptor plug" evidence="15">
    <location>
        <begin position="48"/>
        <end position="160"/>
    </location>
</feature>
<evidence type="ECO:0000313" key="16">
    <source>
        <dbReference type="EMBL" id="AFJ01365.1"/>
    </source>
</evidence>
<dbReference type="CDD" id="cd01347">
    <property type="entry name" value="ligand_gated_channel"/>
    <property type="match status" value="1"/>
</dbReference>
<keyword evidence="7" id="KW-0406">Ion transport</keyword>
<evidence type="ECO:0000259" key="14">
    <source>
        <dbReference type="Pfam" id="PF00593"/>
    </source>
</evidence>